<dbReference type="AlphaFoldDB" id="A0AAD3CXF8"/>
<organism evidence="2 3">
    <name type="scientific">Chaetoceros tenuissimus</name>
    <dbReference type="NCBI Taxonomy" id="426638"/>
    <lineage>
        <taxon>Eukaryota</taxon>
        <taxon>Sar</taxon>
        <taxon>Stramenopiles</taxon>
        <taxon>Ochrophyta</taxon>
        <taxon>Bacillariophyta</taxon>
        <taxon>Coscinodiscophyceae</taxon>
        <taxon>Chaetocerotophycidae</taxon>
        <taxon>Chaetocerotales</taxon>
        <taxon>Chaetocerotaceae</taxon>
        <taxon>Chaetoceros</taxon>
    </lineage>
</organism>
<keyword evidence="1" id="KW-0732">Signal</keyword>
<dbReference type="EMBL" id="BLLK01000046">
    <property type="protein sequence ID" value="GFH52755.1"/>
    <property type="molecule type" value="Genomic_DNA"/>
</dbReference>
<name>A0AAD3CXF8_9STRA</name>
<accession>A0AAD3CXF8</accession>
<gene>
    <name evidence="2" type="ORF">CTEN210_09231</name>
</gene>
<feature type="signal peptide" evidence="1">
    <location>
        <begin position="1"/>
        <end position="26"/>
    </location>
</feature>
<feature type="chain" id="PRO_5042213402" evidence="1">
    <location>
        <begin position="27"/>
        <end position="344"/>
    </location>
</feature>
<proteinExistence type="predicted"/>
<reference evidence="2 3" key="1">
    <citation type="journal article" date="2021" name="Sci. Rep.">
        <title>The genome of the diatom Chaetoceros tenuissimus carries an ancient integrated fragment of an extant virus.</title>
        <authorList>
            <person name="Hongo Y."/>
            <person name="Kimura K."/>
            <person name="Takaki Y."/>
            <person name="Yoshida Y."/>
            <person name="Baba S."/>
            <person name="Kobayashi G."/>
            <person name="Nagasaki K."/>
            <person name="Hano T."/>
            <person name="Tomaru Y."/>
        </authorList>
    </citation>
    <scope>NUCLEOTIDE SEQUENCE [LARGE SCALE GENOMIC DNA]</scope>
    <source>
        <strain evidence="2 3">NIES-3715</strain>
    </source>
</reference>
<evidence type="ECO:0000256" key="1">
    <source>
        <dbReference type="SAM" id="SignalP"/>
    </source>
</evidence>
<evidence type="ECO:0000313" key="2">
    <source>
        <dbReference type="EMBL" id="GFH52755.1"/>
    </source>
</evidence>
<protein>
    <submittedName>
        <fullName evidence="2">Uncharacterized protein</fullName>
    </submittedName>
</protein>
<sequence length="344" mass="39048">MGNSALATRFHFACTLCILLVQLASADTIYNEKEHTAERRLQSSPDTKIFWDFNHGYTPMLQLPNESFTGPKTLIIQSLPPGPEEQLLDVTSRVNRAYARRWGYDYLSYIGNSPDSYLINELYRMRYTQLQRQDNTTVSDSGTFKFSPISLSCSHPRKYDTVVVLQSDAMIVQLDFNILNLIPRNVSQEISSIENENSEVQATDDSRSLFAGGIDTDPWNVYSTVEVWNLNHSFFNSFSQTWIDNDLKENMGRASNEIVMKDLLSVLQNATAQYSESSGDHSVPLLRTIPKEMVNGIAGTVIKQERDSMSTQVVTEQDLFKIIPVIQGIADNTCYRYYPLCEIV</sequence>
<evidence type="ECO:0000313" key="3">
    <source>
        <dbReference type="Proteomes" id="UP001054902"/>
    </source>
</evidence>
<comment type="caution">
    <text evidence="2">The sequence shown here is derived from an EMBL/GenBank/DDBJ whole genome shotgun (WGS) entry which is preliminary data.</text>
</comment>
<dbReference type="Proteomes" id="UP001054902">
    <property type="component" value="Unassembled WGS sequence"/>
</dbReference>
<keyword evidence="3" id="KW-1185">Reference proteome</keyword>